<evidence type="ECO:0000259" key="4">
    <source>
        <dbReference type="Pfam" id="PF00583"/>
    </source>
</evidence>
<keyword evidence="6" id="KW-1185">Reference proteome</keyword>
<comment type="caution">
    <text evidence="5">The sequence shown here is derived from an EMBL/GenBank/DDBJ whole genome shotgun (WGS) entry which is preliminary data.</text>
</comment>
<dbReference type="CDD" id="cd04301">
    <property type="entry name" value="NAT_SF"/>
    <property type="match status" value="1"/>
</dbReference>
<dbReference type="Proteomes" id="UP000437709">
    <property type="component" value="Unassembled WGS sequence"/>
</dbReference>
<proteinExistence type="predicted"/>
<keyword evidence="1 5" id="KW-0808">Transferase</keyword>
<dbReference type="SUPFAM" id="SSF55729">
    <property type="entry name" value="Acyl-CoA N-acyltransferases (Nat)"/>
    <property type="match status" value="1"/>
</dbReference>
<reference evidence="5 6" key="1">
    <citation type="submission" date="2019-10" db="EMBL/GenBank/DDBJ databases">
        <title>Georgenia wutianyii sp. nov. and Georgenia yuyongxinii sp. nov. isolated from plateau pika (Ochotona curzoniae) in the Qinghai-Tibet plateau of China.</title>
        <authorList>
            <person name="Tian Z."/>
        </authorList>
    </citation>
    <scope>NUCLEOTIDE SEQUENCE [LARGE SCALE GENOMIC DNA]</scope>
    <source>
        <strain evidence="5 6">JCM 19765</strain>
    </source>
</reference>
<dbReference type="InterPro" id="IPR000182">
    <property type="entry name" value="GNAT_dom"/>
</dbReference>
<evidence type="ECO:0000256" key="1">
    <source>
        <dbReference type="ARBA" id="ARBA00022679"/>
    </source>
</evidence>
<feature type="compositionally biased region" description="Low complexity" evidence="3">
    <location>
        <begin position="162"/>
        <end position="171"/>
    </location>
</feature>
<evidence type="ECO:0000313" key="6">
    <source>
        <dbReference type="Proteomes" id="UP000437709"/>
    </source>
</evidence>
<evidence type="ECO:0000256" key="2">
    <source>
        <dbReference type="ARBA" id="ARBA00023315"/>
    </source>
</evidence>
<feature type="compositionally biased region" description="Gly residues" evidence="3">
    <location>
        <begin position="172"/>
        <end position="182"/>
    </location>
</feature>
<keyword evidence="2" id="KW-0012">Acyltransferase</keyword>
<sequence length="288" mass="28783">MTSADDLDPDDVLGSLMRGTGAGPGSSPGGIDPHAGHDHGDPHAGHDHADPHAGHGHGDPLRPSADLSVRPAVAEDAAELGNLHARTLRASLAAGTGAELDPVVASMIDPVELGRSWSSAITAAPSPQHRVLTALAGAQVVGFAAIAPAEVAVDVRAAEPDGGATGAIDDGGAPGTTDGGEPGAADAVQPGTTSPGTAGADDAGSVGEILALEVPAAFGRRGHGSRLLAACVDLLRDQGVRRVQTWAVQGDDARTRFLSQAGFAPAGLRRTLDVGGHELVETCWYAEI</sequence>
<feature type="compositionally biased region" description="Acidic residues" evidence="3">
    <location>
        <begin position="1"/>
        <end position="11"/>
    </location>
</feature>
<evidence type="ECO:0000313" key="5">
    <source>
        <dbReference type="EMBL" id="MPV38686.1"/>
    </source>
</evidence>
<feature type="region of interest" description="Disordered" evidence="3">
    <location>
        <begin position="1"/>
        <end position="68"/>
    </location>
</feature>
<feature type="compositionally biased region" description="Basic and acidic residues" evidence="3">
    <location>
        <begin position="34"/>
        <end position="60"/>
    </location>
</feature>
<feature type="region of interest" description="Disordered" evidence="3">
    <location>
        <begin position="162"/>
        <end position="202"/>
    </location>
</feature>
<dbReference type="AlphaFoldDB" id="A0A6N7ERF4"/>
<feature type="domain" description="N-acetyltransferase" evidence="4">
    <location>
        <begin position="203"/>
        <end position="263"/>
    </location>
</feature>
<dbReference type="OrthoDB" id="5243635at2"/>
<dbReference type="PANTHER" id="PTHR43877:SF1">
    <property type="entry name" value="ACETYLTRANSFERASE"/>
    <property type="match status" value="1"/>
</dbReference>
<dbReference type="GO" id="GO:0016747">
    <property type="term" value="F:acyltransferase activity, transferring groups other than amino-acyl groups"/>
    <property type="evidence" value="ECO:0007669"/>
    <property type="project" value="InterPro"/>
</dbReference>
<accession>A0A6N7ERF4</accession>
<evidence type="ECO:0000256" key="3">
    <source>
        <dbReference type="SAM" id="MobiDB-lite"/>
    </source>
</evidence>
<dbReference type="Gene3D" id="3.40.630.30">
    <property type="match status" value="1"/>
</dbReference>
<dbReference type="Pfam" id="PF00583">
    <property type="entry name" value="Acetyltransf_1"/>
    <property type="match status" value="1"/>
</dbReference>
<dbReference type="PANTHER" id="PTHR43877">
    <property type="entry name" value="AMINOALKYLPHOSPHONATE N-ACETYLTRANSFERASE-RELATED-RELATED"/>
    <property type="match status" value="1"/>
</dbReference>
<gene>
    <name evidence="5" type="ORF">GB881_16845</name>
</gene>
<dbReference type="EMBL" id="WHPC01000100">
    <property type="protein sequence ID" value="MPV38686.1"/>
    <property type="molecule type" value="Genomic_DNA"/>
</dbReference>
<dbReference type="InterPro" id="IPR050832">
    <property type="entry name" value="Bact_Acetyltransf"/>
</dbReference>
<organism evidence="5 6">
    <name type="scientific">Georgenia subflava</name>
    <dbReference type="NCBI Taxonomy" id="1622177"/>
    <lineage>
        <taxon>Bacteria</taxon>
        <taxon>Bacillati</taxon>
        <taxon>Actinomycetota</taxon>
        <taxon>Actinomycetes</taxon>
        <taxon>Micrococcales</taxon>
        <taxon>Bogoriellaceae</taxon>
        <taxon>Georgenia</taxon>
    </lineage>
</organism>
<dbReference type="RefSeq" id="WP_152196521.1">
    <property type="nucleotide sequence ID" value="NZ_VUKD01000006.1"/>
</dbReference>
<name>A0A6N7ERF4_9MICO</name>
<dbReference type="InterPro" id="IPR016181">
    <property type="entry name" value="Acyl_CoA_acyltransferase"/>
</dbReference>
<protein>
    <submittedName>
        <fullName evidence="5">GNAT family N-acetyltransferase</fullName>
    </submittedName>
</protein>